<evidence type="ECO:0000313" key="1">
    <source>
        <dbReference type="EMBL" id="KAJ8321425.1"/>
    </source>
</evidence>
<name>A0ABQ9FW15_TEGGR</name>
<keyword evidence="2" id="KW-1185">Reference proteome</keyword>
<evidence type="ECO:0008006" key="3">
    <source>
        <dbReference type="Google" id="ProtNLM"/>
    </source>
</evidence>
<evidence type="ECO:0000313" key="2">
    <source>
        <dbReference type="Proteomes" id="UP001217089"/>
    </source>
</evidence>
<reference evidence="1 2" key="1">
    <citation type="submission" date="2022-12" db="EMBL/GenBank/DDBJ databases">
        <title>Chromosome-level genome of Tegillarca granosa.</title>
        <authorList>
            <person name="Kim J."/>
        </authorList>
    </citation>
    <scope>NUCLEOTIDE SEQUENCE [LARGE SCALE GENOMIC DNA]</scope>
    <source>
        <strain evidence="1">Teg-2019</strain>
        <tissue evidence="1">Adductor muscle</tissue>
    </source>
</reference>
<sequence>MLTAEATLQTPYRGYKNLRAALSHEGSRRNFKCHGELSNGNNKKIIGDLEVAIDPSIKFVASLLSPFRGFESMRTTMKHEASPNSFKSYADISYLHYNPIVINAKLDTSSQMTAEVNIQTPFSGYEQLSGTINHSGSIDNFASSAEIVNGQNKLSCDARFSKLGPITGEIIVTTPFKGLKVNRVAFSHDGTRKNFMSHAEILFNNSKSESDLTFSSIDSIEGNLVMKSPYFENVKGSFSAQGEVSSLRSQANIMYGKTNIIDGMLTFVTAPTTRGSFSVQAMQTPRIQGTFTHEGQRSNFHTQAEMSYGRQRIELDTAVNLVDDLSGNVILKVPYIDDIQAAIVHTARRSGFRSHIEGALGAQKVETDVTFSSKSGMSITANLKTPFQDYNEMEASLSYSGKINNFKALGEYKHNDRKSELNAYFNSVERIAGGAVLKTPMYNDIAFQFNHEGPLRQFTSHGEITYGGKRQVTGDISMQTEPSIEFTTTINTPIDIIRLVQVTAKHEGSLSNFRSEAEFTRNLEKASFVTSFDSTADIVGKAALNLPGFNEIAIASSVSGGKRDFHSHTEVVFSGSKQYELDAALNTADVNFIDGSVNIKSPFDKFDNIIINLHHRNNAERLSTTGSVEGVSSKKIEIALNLEKGQRKDLTFTLSTPFSRDIRVVMSHEGSFSNKRLSADVFYDSKEQLHVETDLDSAEKTTGSMLIRVAGNTFNALFNHRGNLQNLNNHVEFGVNGQKLESDILFRIYIEDVRVSFNHQSTKRNIVSHAELGYKDQNIVGDFTLKAGRKHEVSLQLQTPFSNFQNTRGAIVYTPSNPVKTVHAELFVLDELYQSDVILNTGNGLETSLTVKTPIRGYESTKIILNYQFGENRMQTHAELVYGNGQEIQTHSEFIYGNQQRIESDVVLRVESPFEGSFTLRTPFVGFEEIASSFTHESSETSLKTHAEINYAAQKKIETDVNFSLNDRIDGSISLKHLSDTSKHCQHHSVIPVESNGLKSYGEISYGPQKKIEADLSYTKEPQLEGSIVIKTPFRGMEQVIASARHNIRNNNIESHAEINFATRKFEADINASKYPLQGRIAVKTPFSGFEDIEYLLQQEKTSEMLKLHSELIYGQDKVEGEFELTKFPLSGTLTLKTPFSGMTETILMISHDQRPSSFRSHAELVYGQQQKLEADVSLSNDRQLEGHMAVKTPFSGFEETSASFQHFFIDTNLKSSAELNYANGEKIEVDILFNNLDQIEGTVALKTPFAGYRETIALFRHNPTSGNIQSHIEISLEGQKSEADLEIENRLDTLGITTSIKSPWYDSIGLHFSKNGPLDNIIVKGEATMANRKPVMLMAKNVRIGSKVESSLTFQNPYTEEIAVRFDHNGGWSRFRSTTEASMGNKKRLHGELVFRSRTNFVNIGSSLEINFDDSQYTTGLNVKHDGDINNFKTSAVATYQGEKVEFKTQFKNAGTVEGSFTLKTPISSISNIGASFQHSGSINQFSSSGNMQYASGKQIEAKVDFYKYGWRRLSTSMELKTPFIDYRLTKMTYKHRGDSDGIHHHYHLLNLLLLPRTPFEGYEDILASAKYEEQGERYVSEANVVYKTGKKIEIKSILDMQTNPITLNARVITPFSGFESSELTLTKSGTLTNFKTTGEFHASYISPFKGEASLNFDNLSEMEGLVIFTSQFKKFENFKFNLRNRKTGDECHSHLECSWAASNAIITDTVFGVSEKWNGKTVNYGFSMSTPFESMNTVIMKGNMELTDKYADHMYIEHNGDIIVDMDMEYTKNNKHSVVIIMREPRGMMFSTNGIYSDAQKGGDATFNWDTKTSDSNVKIEGMMNAKDDFYTSKKDISLKASTSYKSLGINGVYEKSSIRTVSSFDLFIDEERKAGYELESTTNRDDQTGHSIKLRLPTRTLAFTNSYEPNSANGAFLWDAERDETKKITVTGRLVPRRDSKKIDISFSMPSIGKDVHLDSEMTLNDGRVIFDGKTEFRYSDDSRKKLVIYSKLEDISAGYSKNYSLSLGVSHPYTNVDIQMESHIGKSDEKYTAGMDVLYLTAQRQRKNFALMGEIDNYRNEINVQVPYEKVGVEVISPFKSIRLQGNVKTQAPYKVSVQNVYRESPMSAQATFNPERRSMDFSMNYDIDNPRKIFHVSAKYVNSSAVLAEMFREENGRRVTDSLFAVRLNTTRILHTRLHWRPTMLQELKEYGLEKIHRYGAKMDGAVSEVGEAISEELNYKYNIIKQATSEDFQPFADFITETMVEFGENLQAVRREINRMYQTNEYYTQDIYEGEQTSSLLYKQLLETIEDKLIRMSKSLEENYNYYQQKINETVASVSSHPHVQLVQDKYTQYLNKIKKFQIPQQAKSMAQKYSSVIYNAREQINAGLDSIMKREDIRHVKSIANEVYYQGSAAYKYWEIEENVKSIFNAIRHLLNLQKSSVTVYDLDNGEIQTDTYLPISLTSLDTVPSVNVVKYVNRVKAYIPDASRWSATSYIPDSDSYILPPFEEYDISGRCSYILARDYIDGNFTIMMDYLGRQKRKLVVFTATQAIQVSPTNKNSGNN</sequence>
<dbReference type="Proteomes" id="UP001217089">
    <property type="component" value="Unassembled WGS sequence"/>
</dbReference>
<accession>A0ABQ9FW15</accession>
<comment type="caution">
    <text evidence="1">The sequence shown here is derived from an EMBL/GenBank/DDBJ whole genome shotgun (WGS) entry which is preliminary data.</text>
</comment>
<proteinExistence type="predicted"/>
<organism evidence="1 2">
    <name type="scientific">Tegillarca granosa</name>
    <name type="common">Malaysian cockle</name>
    <name type="synonym">Anadara granosa</name>
    <dbReference type="NCBI Taxonomy" id="220873"/>
    <lineage>
        <taxon>Eukaryota</taxon>
        <taxon>Metazoa</taxon>
        <taxon>Spiralia</taxon>
        <taxon>Lophotrochozoa</taxon>
        <taxon>Mollusca</taxon>
        <taxon>Bivalvia</taxon>
        <taxon>Autobranchia</taxon>
        <taxon>Pteriomorphia</taxon>
        <taxon>Arcoida</taxon>
        <taxon>Arcoidea</taxon>
        <taxon>Arcidae</taxon>
        <taxon>Tegillarca</taxon>
    </lineage>
</organism>
<protein>
    <recommendedName>
        <fullName evidence="3">Beta-1,3-glucan-binding protein</fullName>
    </recommendedName>
</protein>
<dbReference type="EMBL" id="JARBDR010000083">
    <property type="protein sequence ID" value="KAJ8321425.1"/>
    <property type="molecule type" value="Genomic_DNA"/>
</dbReference>
<gene>
    <name evidence="1" type="ORF">KUTeg_001022</name>
</gene>